<dbReference type="GO" id="GO:0006355">
    <property type="term" value="P:regulation of DNA-templated transcription"/>
    <property type="evidence" value="ECO:0007669"/>
    <property type="project" value="InterPro"/>
</dbReference>
<dbReference type="Proteomes" id="UP000478183">
    <property type="component" value="Unassembled WGS sequence"/>
</dbReference>
<proteinExistence type="predicted"/>
<dbReference type="GO" id="GO:0003677">
    <property type="term" value="F:DNA binding"/>
    <property type="evidence" value="ECO:0007669"/>
    <property type="project" value="InterPro"/>
</dbReference>
<reference evidence="1 2" key="1">
    <citation type="submission" date="2019-11" db="EMBL/GenBank/DDBJ databases">
        <authorList>
            <person name="Dong K."/>
        </authorList>
    </citation>
    <scope>NUCLEOTIDE SEQUENCE [LARGE SCALE GENOMIC DNA]</scope>
    <source>
        <strain evidence="1 2">NBRC 111993</strain>
    </source>
</reference>
<dbReference type="InterPro" id="IPR016032">
    <property type="entry name" value="Sig_transdc_resp-reg_C-effctor"/>
</dbReference>
<dbReference type="EMBL" id="WMIE01000001">
    <property type="protein sequence ID" value="MTH76854.1"/>
    <property type="molecule type" value="Genomic_DNA"/>
</dbReference>
<name>A0A6L6J9P2_9RHOB</name>
<keyword evidence="2" id="KW-1185">Reference proteome</keyword>
<sequence>MIPDLWPDFLGLLAHQLRAESAALHLELDVGRGLSWQHGRLRLPELAQMRQMRFDRVYAQIDMPGHDGRLPMRVLKCSVGAIGFAVLAVQRGGQDFRAVDGVKLSGLGPYLGQALANWFALDHERARAALDRQVSGRLGGGWIMFTPAGNVIDMADNTREWLDNSPTVQQRPNGWLEFREGGVAQSFRRAVAAAQAGNGLIRPVEISRDPAIEIALMPKEVAGERVLLGLIRHGISARSLSVEQVATAFDLSRSEARLAILLCDGASLQDAALDLGWTLETTRSCSKQVYARMGVKGQSAVLRRMLTGAVWLT</sequence>
<evidence type="ECO:0008006" key="3">
    <source>
        <dbReference type="Google" id="ProtNLM"/>
    </source>
</evidence>
<protein>
    <recommendedName>
        <fullName evidence="3">HTH luxR-type domain-containing protein</fullName>
    </recommendedName>
</protein>
<dbReference type="RefSeq" id="WP_155094190.1">
    <property type="nucleotide sequence ID" value="NZ_WMIE01000001.1"/>
</dbReference>
<accession>A0A6L6J9P2</accession>
<evidence type="ECO:0000313" key="2">
    <source>
        <dbReference type="Proteomes" id="UP000478183"/>
    </source>
</evidence>
<dbReference type="SUPFAM" id="SSF46894">
    <property type="entry name" value="C-terminal effector domain of the bipartite response regulators"/>
    <property type="match status" value="1"/>
</dbReference>
<dbReference type="AlphaFoldDB" id="A0A6L6J9P2"/>
<organism evidence="1 2">
    <name type="scientific">Paracoccus aestuariivivens</name>
    <dbReference type="NCBI Taxonomy" id="1820333"/>
    <lineage>
        <taxon>Bacteria</taxon>
        <taxon>Pseudomonadati</taxon>
        <taxon>Pseudomonadota</taxon>
        <taxon>Alphaproteobacteria</taxon>
        <taxon>Rhodobacterales</taxon>
        <taxon>Paracoccaceae</taxon>
        <taxon>Paracoccus</taxon>
    </lineage>
</organism>
<evidence type="ECO:0000313" key="1">
    <source>
        <dbReference type="EMBL" id="MTH76854.1"/>
    </source>
</evidence>
<gene>
    <name evidence="1" type="ORF">GL286_03825</name>
</gene>
<dbReference type="OrthoDB" id="7855389at2"/>
<comment type="caution">
    <text evidence="1">The sequence shown here is derived from an EMBL/GenBank/DDBJ whole genome shotgun (WGS) entry which is preliminary data.</text>
</comment>